<keyword evidence="1" id="KW-1133">Transmembrane helix</keyword>
<dbReference type="EMBL" id="JBHUMM010000023">
    <property type="protein sequence ID" value="MFD2671998.1"/>
    <property type="molecule type" value="Genomic_DNA"/>
</dbReference>
<name>A0ABW5RAN5_9BACL</name>
<accession>A0ABW5RAN5</accession>
<gene>
    <name evidence="2" type="ORF">ACFSUC_10315</name>
</gene>
<sequence>MIVGLIWIIGIYGTAMLTVHLLHHLLHHEQRASKHYLLWIPRQQLQLEWFLRMVLVWNWTRGTPIRMTLMVEQDEHPVTKEVVWMAAKILNRAQVPYQIHDQRYPVQWISRTPHEEMVQIQFRAHENLKQWVCP</sequence>
<protein>
    <recommendedName>
        <fullName evidence="4">Secreted protein</fullName>
    </recommendedName>
</protein>
<evidence type="ECO:0000256" key="1">
    <source>
        <dbReference type="SAM" id="Phobius"/>
    </source>
</evidence>
<comment type="caution">
    <text evidence="2">The sequence shown here is derived from an EMBL/GenBank/DDBJ whole genome shotgun (WGS) entry which is preliminary data.</text>
</comment>
<reference evidence="3" key="1">
    <citation type="journal article" date="2019" name="Int. J. Syst. Evol. Microbiol.">
        <title>The Global Catalogue of Microorganisms (GCM) 10K type strain sequencing project: providing services to taxonomists for standard genome sequencing and annotation.</title>
        <authorList>
            <consortium name="The Broad Institute Genomics Platform"/>
            <consortium name="The Broad Institute Genome Sequencing Center for Infectious Disease"/>
            <person name="Wu L."/>
            <person name="Ma J."/>
        </authorList>
    </citation>
    <scope>NUCLEOTIDE SEQUENCE [LARGE SCALE GENOMIC DNA]</scope>
    <source>
        <strain evidence="3">KCTC 33676</strain>
    </source>
</reference>
<dbReference type="RefSeq" id="WP_379929481.1">
    <property type="nucleotide sequence ID" value="NZ_JBHUMM010000023.1"/>
</dbReference>
<keyword evidence="1" id="KW-0812">Transmembrane</keyword>
<dbReference type="Proteomes" id="UP001597497">
    <property type="component" value="Unassembled WGS sequence"/>
</dbReference>
<keyword evidence="1" id="KW-0472">Membrane</keyword>
<evidence type="ECO:0000313" key="2">
    <source>
        <dbReference type="EMBL" id="MFD2671998.1"/>
    </source>
</evidence>
<evidence type="ECO:0000313" key="3">
    <source>
        <dbReference type="Proteomes" id="UP001597497"/>
    </source>
</evidence>
<organism evidence="2 3">
    <name type="scientific">Marinicrinis sediminis</name>
    <dbReference type="NCBI Taxonomy" id="1652465"/>
    <lineage>
        <taxon>Bacteria</taxon>
        <taxon>Bacillati</taxon>
        <taxon>Bacillota</taxon>
        <taxon>Bacilli</taxon>
        <taxon>Bacillales</taxon>
        <taxon>Paenibacillaceae</taxon>
    </lineage>
</organism>
<evidence type="ECO:0008006" key="4">
    <source>
        <dbReference type="Google" id="ProtNLM"/>
    </source>
</evidence>
<feature type="transmembrane region" description="Helical" evidence="1">
    <location>
        <begin position="6"/>
        <end position="26"/>
    </location>
</feature>
<proteinExistence type="predicted"/>
<keyword evidence="3" id="KW-1185">Reference proteome</keyword>